<dbReference type="InterPro" id="IPR028909">
    <property type="entry name" value="bL21-like"/>
</dbReference>
<dbReference type="Gramene" id="CMS047CT">
    <property type="protein sequence ID" value="CMS047CT"/>
    <property type="gene ID" value="CMS047C"/>
</dbReference>
<dbReference type="GO" id="GO:0006412">
    <property type="term" value="P:translation"/>
    <property type="evidence" value="ECO:0007669"/>
    <property type="project" value="InterPro"/>
</dbReference>
<dbReference type="GO" id="GO:0003735">
    <property type="term" value="F:structural constituent of ribosome"/>
    <property type="evidence" value="ECO:0007669"/>
    <property type="project" value="InterPro"/>
</dbReference>
<dbReference type="AlphaFoldDB" id="M1VLR0"/>
<dbReference type="NCBIfam" id="TIGR00061">
    <property type="entry name" value="L21"/>
    <property type="match status" value="1"/>
</dbReference>
<name>M1VLR0_CYAM1</name>
<evidence type="ECO:0000256" key="4">
    <source>
        <dbReference type="ARBA" id="ARBA00035397"/>
    </source>
</evidence>
<keyword evidence="7" id="KW-1185">Reference proteome</keyword>
<dbReference type="Proteomes" id="UP000007014">
    <property type="component" value="Chromosome 19"/>
</dbReference>
<dbReference type="GO" id="GO:0003723">
    <property type="term" value="F:RNA binding"/>
    <property type="evidence" value="ECO:0007669"/>
    <property type="project" value="InterPro"/>
</dbReference>
<dbReference type="PANTHER" id="PTHR21349">
    <property type="entry name" value="50S RIBOSOMAL PROTEIN L21"/>
    <property type="match status" value="1"/>
</dbReference>
<reference evidence="6 7" key="2">
    <citation type="journal article" date="2007" name="BMC Biol.">
        <title>A 100%-complete sequence reveals unusually simple genomic features in the hot-spring red alga Cyanidioschyzon merolae.</title>
        <authorList>
            <person name="Nozaki H."/>
            <person name="Takano H."/>
            <person name="Misumi O."/>
            <person name="Terasawa K."/>
            <person name="Matsuzaki M."/>
            <person name="Maruyama S."/>
            <person name="Nishida K."/>
            <person name="Yagisawa F."/>
            <person name="Yoshida Y."/>
            <person name="Fujiwara T."/>
            <person name="Takio S."/>
            <person name="Tamura K."/>
            <person name="Chung S.J."/>
            <person name="Nakamura S."/>
            <person name="Kuroiwa H."/>
            <person name="Tanaka K."/>
            <person name="Sato N."/>
            <person name="Kuroiwa T."/>
        </authorList>
    </citation>
    <scope>NUCLEOTIDE SEQUENCE [LARGE SCALE GENOMIC DNA]</scope>
    <source>
        <strain evidence="6 7">10D</strain>
    </source>
</reference>
<dbReference type="OrthoDB" id="5994at2759"/>
<protein>
    <recommendedName>
        <fullName evidence="5">Large ribosomal subunit protein bL21m</fullName>
    </recommendedName>
    <alternativeName>
        <fullName evidence="4">50S ribosomal protein L21, chloroplastic</fullName>
    </alternativeName>
</protein>
<dbReference type="eggNOG" id="KOG1686">
    <property type="taxonomic scope" value="Eukaryota"/>
</dbReference>
<dbReference type="GO" id="GO:0005762">
    <property type="term" value="C:mitochondrial large ribosomal subunit"/>
    <property type="evidence" value="ECO:0007669"/>
    <property type="project" value="TreeGrafter"/>
</dbReference>
<dbReference type="KEGG" id="cme:CYME_CMS047C"/>
<dbReference type="GeneID" id="16997412"/>
<gene>
    <name evidence="6" type="ORF">CYME_CMS047C</name>
</gene>
<dbReference type="RefSeq" id="XP_005538729.1">
    <property type="nucleotide sequence ID" value="XM_005538672.1"/>
</dbReference>
<dbReference type="InterPro" id="IPR036164">
    <property type="entry name" value="bL21-like_sf"/>
</dbReference>
<evidence type="ECO:0000256" key="2">
    <source>
        <dbReference type="ARBA" id="ARBA00022980"/>
    </source>
</evidence>
<reference evidence="6 7" key="1">
    <citation type="journal article" date="2004" name="Nature">
        <title>Genome sequence of the ultrasmall unicellular red alga Cyanidioschyzon merolae 10D.</title>
        <authorList>
            <person name="Matsuzaki M."/>
            <person name="Misumi O."/>
            <person name="Shin-i T."/>
            <person name="Maruyama S."/>
            <person name="Takahara M."/>
            <person name="Miyagishima S."/>
            <person name="Mori T."/>
            <person name="Nishida K."/>
            <person name="Yagisawa F."/>
            <person name="Nishida K."/>
            <person name="Yoshida Y."/>
            <person name="Nishimura Y."/>
            <person name="Nakao S."/>
            <person name="Kobayashi T."/>
            <person name="Momoyama Y."/>
            <person name="Higashiyama T."/>
            <person name="Minoda A."/>
            <person name="Sano M."/>
            <person name="Nomoto H."/>
            <person name="Oishi K."/>
            <person name="Hayashi H."/>
            <person name="Ohta F."/>
            <person name="Nishizaka S."/>
            <person name="Haga S."/>
            <person name="Miura S."/>
            <person name="Morishita T."/>
            <person name="Kabeya Y."/>
            <person name="Terasawa K."/>
            <person name="Suzuki Y."/>
            <person name="Ishii Y."/>
            <person name="Asakawa S."/>
            <person name="Takano H."/>
            <person name="Ohta N."/>
            <person name="Kuroiwa H."/>
            <person name="Tanaka K."/>
            <person name="Shimizu N."/>
            <person name="Sugano S."/>
            <person name="Sato N."/>
            <person name="Nozaki H."/>
            <person name="Ogasawara N."/>
            <person name="Kohara Y."/>
            <person name="Kuroiwa T."/>
        </authorList>
    </citation>
    <scope>NUCLEOTIDE SEQUENCE [LARGE SCALE GENOMIC DNA]</scope>
    <source>
        <strain evidence="6 7">10D</strain>
    </source>
</reference>
<keyword evidence="2 6" id="KW-0689">Ribosomal protein</keyword>
<dbReference type="SUPFAM" id="SSF141091">
    <property type="entry name" value="L21p-like"/>
    <property type="match status" value="1"/>
</dbReference>
<accession>M1VLR0</accession>
<dbReference type="HOGENOM" id="CLU_061463_3_0_1"/>
<keyword evidence="3" id="KW-0687">Ribonucleoprotein</keyword>
<dbReference type="STRING" id="280699.M1VLR0"/>
<comment type="similarity">
    <text evidence="1">Belongs to the bacterial ribosomal protein bL21 family.</text>
</comment>
<dbReference type="HAMAP" id="MF_01363">
    <property type="entry name" value="Ribosomal_bL21"/>
    <property type="match status" value="1"/>
</dbReference>
<evidence type="ECO:0000256" key="1">
    <source>
        <dbReference type="ARBA" id="ARBA00008563"/>
    </source>
</evidence>
<evidence type="ECO:0000256" key="3">
    <source>
        <dbReference type="ARBA" id="ARBA00023274"/>
    </source>
</evidence>
<dbReference type="PANTHER" id="PTHR21349:SF0">
    <property type="entry name" value="LARGE RIBOSOMAL SUBUNIT PROTEIN BL21M"/>
    <property type="match status" value="1"/>
</dbReference>
<organism evidence="6 7">
    <name type="scientific">Cyanidioschyzon merolae (strain NIES-3377 / 10D)</name>
    <name type="common">Unicellular red alga</name>
    <dbReference type="NCBI Taxonomy" id="280699"/>
    <lineage>
        <taxon>Eukaryota</taxon>
        <taxon>Rhodophyta</taxon>
        <taxon>Bangiophyceae</taxon>
        <taxon>Cyanidiales</taxon>
        <taxon>Cyanidiaceae</taxon>
        <taxon>Cyanidioschyzon</taxon>
    </lineage>
</organism>
<evidence type="ECO:0000313" key="6">
    <source>
        <dbReference type="EMBL" id="BAM82693.1"/>
    </source>
</evidence>
<sequence length="227" mass="25231">MRVLERVIHVLRRASPLQRASIASASRALAMKAPDTVSGDAQAPRKSILYNELTKPLGFSYYTIKRQVAGMNENALPAIFARHPPGATASTSTPAKRDPLIDGRGEGCFAVIAHGPKQYKVTVGDIVYLARIRGQVSEEVRFSTVLALGSVDWSVLGRPQVPGAEVIAVIEEQSLSQKIYIYQKKRRKGHERLLGHRQPYTRVWIKDIRWEVPDDTELEPLELALSP</sequence>
<dbReference type="Pfam" id="PF00829">
    <property type="entry name" value="Ribosomal_L21p"/>
    <property type="match status" value="1"/>
</dbReference>
<evidence type="ECO:0000313" key="7">
    <source>
        <dbReference type="Proteomes" id="UP000007014"/>
    </source>
</evidence>
<evidence type="ECO:0000256" key="5">
    <source>
        <dbReference type="ARBA" id="ARBA00044129"/>
    </source>
</evidence>
<proteinExistence type="inferred from homology"/>
<dbReference type="EMBL" id="AP006501">
    <property type="protein sequence ID" value="BAM82693.1"/>
    <property type="molecule type" value="Genomic_DNA"/>
</dbReference>
<dbReference type="InterPro" id="IPR001787">
    <property type="entry name" value="Ribosomal_bL21"/>
</dbReference>